<evidence type="ECO:0000313" key="2">
    <source>
        <dbReference type="Proteomes" id="UP000286402"/>
    </source>
</evidence>
<name>A0A420GBL9_9SPHI</name>
<dbReference type="Gene3D" id="3.40.50.720">
    <property type="entry name" value="NAD(P)-binding Rossmann-like Domain"/>
    <property type="match status" value="1"/>
</dbReference>
<proteinExistence type="predicted"/>
<dbReference type="AlphaFoldDB" id="A0A420GBL9"/>
<dbReference type="InterPro" id="IPR036291">
    <property type="entry name" value="NAD(P)-bd_dom_sf"/>
</dbReference>
<gene>
    <name evidence="1" type="ORF">BCY89_03665</name>
</gene>
<evidence type="ECO:0000313" key="1">
    <source>
        <dbReference type="EMBL" id="RKF42578.1"/>
    </source>
</evidence>
<dbReference type="InterPro" id="IPR002347">
    <property type="entry name" value="SDR_fam"/>
</dbReference>
<organism evidence="1 2">
    <name type="scientific">Sphingobacterium siyangense</name>
    <dbReference type="NCBI Taxonomy" id="459529"/>
    <lineage>
        <taxon>Bacteria</taxon>
        <taxon>Pseudomonadati</taxon>
        <taxon>Bacteroidota</taxon>
        <taxon>Sphingobacteriia</taxon>
        <taxon>Sphingobacteriales</taxon>
        <taxon>Sphingobacteriaceae</taxon>
        <taxon>Sphingobacterium</taxon>
    </lineage>
</organism>
<evidence type="ECO:0008006" key="3">
    <source>
        <dbReference type="Google" id="ProtNLM"/>
    </source>
</evidence>
<sequence>MLRILKNLKDKVAVITGGNSGIGYAAAKKLKENGAYMIHYLTSENAGFPTRANFLVDGGQSI</sequence>
<dbReference type="EMBL" id="MCAQ01000001">
    <property type="protein sequence ID" value="RKF42578.1"/>
    <property type="molecule type" value="Genomic_DNA"/>
</dbReference>
<dbReference type="RefSeq" id="WP_205401100.1">
    <property type="nucleotide sequence ID" value="NZ_CP070350.1"/>
</dbReference>
<dbReference type="Proteomes" id="UP000286402">
    <property type="component" value="Unassembled WGS sequence"/>
</dbReference>
<comment type="caution">
    <text evidence="1">The sequence shown here is derived from an EMBL/GenBank/DDBJ whole genome shotgun (WGS) entry which is preliminary data.</text>
</comment>
<dbReference type="Pfam" id="PF00106">
    <property type="entry name" value="adh_short"/>
    <property type="match status" value="1"/>
</dbReference>
<protein>
    <recommendedName>
        <fullName evidence="3">Short subunit dehydrogenase</fullName>
    </recommendedName>
</protein>
<accession>A0A420GBL9</accession>
<keyword evidence="2" id="KW-1185">Reference proteome</keyword>
<dbReference type="SUPFAM" id="SSF51735">
    <property type="entry name" value="NAD(P)-binding Rossmann-fold domains"/>
    <property type="match status" value="1"/>
</dbReference>
<reference evidence="1 2" key="1">
    <citation type="submission" date="2016-07" db="EMBL/GenBank/DDBJ databases">
        <title>Genome analysis of Sphingobacterium siyangense T12B17.</title>
        <authorList>
            <person name="Xu D."/>
            <person name="Su Y."/>
            <person name="Zheng S."/>
        </authorList>
    </citation>
    <scope>NUCLEOTIDE SEQUENCE [LARGE SCALE GENOMIC DNA]</scope>
    <source>
        <strain evidence="1 2">T12B17</strain>
    </source>
</reference>